<dbReference type="Pfam" id="PF05699">
    <property type="entry name" value="Dimer_Tnp_hAT"/>
    <property type="match status" value="1"/>
</dbReference>
<proteinExistence type="predicted"/>
<dbReference type="InterPro" id="IPR012337">
    <property type="entry name" value="RNaseH-like_sf"/>
</dbReference>
<dbReference type="Proteomes" id="UP000828390">
    <property type="component" value="Unassembled WGS sequence"/>
</dbReference>
<organism evidence="2 3">
    <name type="scientific">Dreissena polymorpha</name>
    <name type="common">Zebra mussel</name>
    <name type="synonym">Mytilus polymorpha</name>
    <dbReference type="NCBI Taxonomy" id="45954"/>
    <lineage>
        <taxon>Eukaryota</taxon>
        <taxon>Metazoa</taxon>
        <taxon>Spiralia</taxon>
        <taxon>Lophotrochozoa</taxon>
        <taxon>Mollusca</taxon>
        <taxon>Bivalvia</taxon>
        <taxon>Autobranchia</taxon>
        <taxon>Heteroconchia</taxon>
        <taxon>Euheterodonta</taxon>
        <taxon>Imparidentia</taxon>
        <taxon>Neoheterodontei</taxon>
        <taxon>Myida</taxon>
        <taxon>Dreissenoidea</taxon>
        <taxon>Dreissenidae</taxon>
        <taxon>Dreissena</taxon>
    </lineage>
</organism>
<protein>
    <recommendedName>
        <fullName evidence="1">HAT C-terminal dimerisation domain-containing protein</fullName>
    </recommendedName>
</protein>
<keyword evidence="3" id="KW-1185">Reference proteome</keyword>
<accession>A0A9D4HXC0</accession>
<evidence type="ECO:0000313" key="3">
    <source>
        <dbReference type="Proteomes" id="UP000828390"/>
    </source>
</evidence>
<feature type="domain" description="HAT C-terminal dimerisation" evidence="1">
    <location>
        <begin position="42"/>
        <end position="76"/>
    </location>
</feature>
<dbReference type="GO" id="GO:0046983">
    <property type="term" value="F:protein dimerization activity"/>
    <property type="evidence" value="ECO:0007669"/>
    <property type="project" value="InterPro"/>
</dbReference>
<evidence type="ECO:0000259" key="1">
    <source>
        <dbReference type="Pfam" id="PF05699"/>
    </source>
</evidence>
<comment type="caution">
    <text evidence="2">The sequence shown here is derived from an EMBL/GenBank/DDBJ whole genome shotgun (WGS) entry which is preliminary data.</text>
</comment>
<dbReference type="SUPFAM" id="SSF53098">
    <property type="entry name" value="Ribonuclease H-like"/>
    <property type="match status" value="1"/>
</dbReference>
<dbReference type="InterPro" id="IPR008906">
    <property type="entry name" value="HATC_C_dom"/>
</dbReference>
<dbReference type="AlphaFoldDB" id="A0A9D4HXC0"/>
<reference evidence="2" key="2">
    <citation type="submission" date="2020-11" db="EMBL/GenBank/DDBJ databases">
        <authorList>
            <person name="McCartney M.A."/>
            <person name="Auch B."/>
            <person name="Kono T."/>
            <person name="Mallez S."/>
            <person name="Becker A."/>
            <person name="Gohl D.M."/>
            <person name="Silverstein K.A.T."/>
            <person name="Koren S."/>
            <person name="Bechman K.B."/>
            <person name="Herman A."/>
            <person name="Abrahante J.E."/>
            <person name="Garbe J."/>
        </authorList>
    </citation>
    <scope>NUCLEOTIDE SEQUENCE</scope>
    <source>
        <strain evidence="2">Duluth1</strain>
        <tissue evidence="2">Whole animal</tissue>
    </source>
</reference>
<sequence>MDDLPLRFTINNGDIETPSKRRKLDFLDFCSPERTLEDELQCYANEKSVGMDPLQWWRENEARFPKMAVVARRVLSAIRKGV</sequence>
<name>A0A9D4HXC0_DREPO</name>
<gene>
    <name evidence="2" type="ORF">DPMN_045403</name>
</gene>
<evidence type="ECO:0000313" key="2">
    <source>
        <dbReference type="EMBL" id="KAH3738760.1"/>
    </source>
</evidence>
<dbReference type="EMBL" id="JAIWYP010000011">
    <property type="protein sequence ID" value="KAH3738760.1"/>
    <property type="molecule type" value="Genomic_DNA"/>
</dbReference>
<reference evidence="2" key="1">
    <citation type="journal article" date="2019" name="bioRxiv">
        <title>The Genome of the Zebra Mussel, Dreissena polymorpha: A Resource for Invasive Species Research.</title>
        <authorList>
            <person name="McCartney M.A."/>
            <person name="Auch B."/>
            <person name="Kono T."/>
            <person name="Mallez S."/>
            <person name="Zhang Y."/>
            <person name="Obille A."/>
            <person name="Becker A."/>
            <person name="Abrahante J.E."/>
            <person name="Garbe J."/>
            <person name="Badalamenti J.P."/>
            <person name="Herman A."/>
            <person name="Mangelson H."/>
            <person name="Liachko I."/>
            <person name="Sullivan S."/>
            <person name="Sone E.D."/>
            <person name="Koren S."/>
            <person name="Silverstein K.A.T."/>
            <person name="Beckman K.B."/>
            <person name="Gohl D.M."/>
        </authorList>
    </citation>
    <scope>NUCLEOTIDE SEQUENCE</scope>
    <source>
        <strain evidence="2">Duluth1</strain>
        <tissue evidence="2">Whole animal</tissue>
    </source>
</reference>